<dbReference type="STRING" id="1122142.SAMN02910414_01274"/>
<dbReference type="Proteomes" id="UP000183918">
    <property type="component" value="Unassembled WGS sequence"/>
</dbReference>
<feature type="domain" description="Alpha-D-phosphohexomutase alpha/beta/alpha" evidence="12">
    <location>
        <begin position="210"/>
        <end position="311"/>
    </location>
</feature>
<dbReference type="InterPro" id="IPR016066">
    <property type="entry name" value="A-D-PHexomutase_CS"/>
</dbReference>
<dbReference type="EC" id="5.4.2.2" evidence="4"/>
<evidence type="ECO:0000256" key="3">
    <source>
        <dbReference type="ARBA" id="ARBA00010231"/>
    </source>
</evidence>
<dbReference type="SUPFAM" id="SSF53738">
    <property type="entry name" value="Phosphoglucomutase, first 3 domains"/>
    <property type="match status" value="3"/>
</dbReference>
<evidence type="ECO:0000313" key="14">
    <source>
        <dbReference type="EMBL" id="SDY31949.1"/>
    </source>
</evidence>
<organism evidence="14 15">
    <name type="scientific">Lachnobacterium bovis DSM 14045</name>
    <dbReference type="NCBI Taxonomy" id="1122142"/>
    <lineage>
        <taxon>Bacteria</taxon>
        <taxon>Bacillati</taxon>
        <taxon>Bacillota</taxon>
        <taxon>Clostridia</taxon>
        <taxon>Lachnospirales</taxon>
        <taxon>Lachnospiraceae</taxon>
        <taxon>Lachnobacterium</taxon>
    </lineage>
</organism>
<evidence type="ECO:0000256" key="1">
    <source>
        <dbReference type="ARBA" id="ARBA00000443"/>
    </source>
</evidence>
<evidence type="ECO:0000259" key="11">
    <source>
        <dbReference type="Pfam" id="PF02878"/>
    </source>
</evidence>
<keyword evidence="8" id="KW-0413">Isomerase</keyword>
<dbReference type="PANTHER" id="PTHR45745:SF1">
    <property type="entry name" value="PHOSPHOGLUCOMUTASE 2B-RELATED"/>
    <property type="match status" value="1"/>
</dbReference>
<dbReference type="SUPFAM" id="SSF55957">
    <property type="entry name" value="Phosphoglucomutase, C-terminal domain"/>
    <property type="match status" value="1"/>
</dbReference>
<evidence type="ECO:0000256" key="5">
    <source>
        <dbReference type="ARBA" id="ARBA00022553"/>
    </source>
</evidence>
<dbReference type="Gene3D" id="3.30.310.50">
    <property type="entry name" value="Alpha-D-phosphohexomutase, C-terminal domain"/>
    <property type="match status" value="1"/>
</dbReference>
<evidence type="ECO:0000259" key="13">
    <source>
        <dbReference type="Pfam" id="PF02880"/>
    </source>
</evidence>
<dbReference type="Pfam" id="PF00408">
    <property type="entry name" value="PGM_PMM_IV"/>
    <property type="match status" value="1"/>
</dbReference>
<dbReference type="InterPro" id="IPR005844">
    <property type="entry name" value="A-D-PHexomutase_a/b/a-I"/>
</dbReference>
<gene>
    <name evidence="14" type="ORF">SAMN02910414_01274</name>
</gene>
<dbReference type="InterPro" id="IPR005846">
    <property type="entry name" value="A-D-PHexomutase_a/b/a-III"/>
</dbReference>
<reference evidence="14 15" key="1">
    <citation type="submission" date="2016-10" db="EMBL/GenBank/DDBJ databases">
        <authorList>
            <person name="de Groot N.N."/>
        </authorList>
    </citation>
    <scope>NUCLEOTIDE SEQUENCE [LARGE SCALE GENOMIC DNA]</scope>
    <source>
        <strain evidence="14 15">DSM 14045</strain>
    </source>
</reference>
<dbReference type="GO" id="GO:0005975">
    <property type="term" value="P:carbohydrate metabolic process"/>
    <property type="evidence" value="ECO:0007669"/>
    <property type="project" value="InterPro"/>
</dbReference>
<evidence type="ECO:0000256" key="9">
    <source>
        <dbReference type="RuleBase" id="RU004326"/>
    </source>
</evidence>
<dbReference type="PROSITE" id="PS00710">
    <property type="entry name" value="PGM_PMM"/>
    <property type="match status" value="1"/>
</dbReference>
<feature type="domain" description="Alpha-D-phosphohexomutase alpha/beta/alpha" evidence="11">
    <location>
        <begin position="43"/>
        <end position="180"/>
    </location>
</feature>
<dbReference type="InterPro" id="IPR005845">
    <property type="entry name" value="A-D-PHexomutase_a/b/a-II"/>
</dbReference>
<dbReference type="GO" id="GO:0004614">
    <property type="term" value="F:phosphoglucomutase activity"/>
    <property type="evidence" value="ECO:0007669"/>
    <property type="project" value="UniProtKB-EC"/>
</dbReference>
<sequence length="564" mass="63736">MHYQDNFNDWMKHLANDDPLKSELIKIENDEKEKEDRFFQHLSFGTAGLRGKVGAGTNRMNIYTVGKATQGVADFIVSKGKEAMKRGVIIAHDPRHFSKEFSQLAASIFVANGIKVYVFDDLRPTPELAFLIRDLHTISGINITASHNPKEYNGYKAYWEDGCQVSSEIADGMTEKINSVDMWTDVKKSDFNEGVKSGQITILDESYDRKYLDNIERLAIHSGDELDLDIPFVYTPLNGCGSIPFRQMLNDRGFTNWKIVPEQEQPDPDFTTVGYPNPEDPKAFKLSEQYGREFGAELLMATDPDSDRFAIEIRNNEGNYVPLNGNQTGYILVNYILEGHKSAGTLPKKGAMVKSIVTSTLSTIIAKAYGVEMFETLTGFKNICGKIPYLHDNGYTYLFGYEESVGYAASEDIRDKDGISAGMLVAEAAAYYKKQGKTLWDVLLEIYAKYGYFAEDEPNIILEGIPGAQRIQRMMKWIRNNLPTSVSGQKVDKIIDYVNGYEDIPAQNAIRFFLEDGSWFAIRPSGTEPKIKFYFYSKGNSYEDALEKNRTIKEEILQLLNSVE</sequence>
<proteinExistence type="inferred from homology"/>
<dbReference type="eggNOG" id="COG1109">
    <property type="taxonomic scope" value="Bacteria"/>
</dbReference>
<protein>
    <recommendedName>
        <fullName evidence="4">phosphoglucomutase (alpha-D-glucose-1,6-bisphosphate-dependent)</fullName>
        <ecNumber evidence="4">5.4.2.2</ecNumber>
    </recommendedName>
</protein>
<keyword evidence="6 9" id="KW-0479">Metal-binding</keyword>
<evidence type="ECO:0000256" key="7">
    <source>
        <dbReference type="ARBA" id="ARBA00022842"/>
    </source>
</evidence>
<keyword evidence="7 9" id="KW-0460">Magnesium</keyword>
<dbReference type="OrthoDB" id="9806956at2"/>
<dbReference type="EMBL" id="FNPG01000013">
    <property type="protein sequence ID" value="SDY31949.1"/>
    <property type="molecule type" value="Genomic_DNA"/>
</dbReference>
<dbReference type="Pfam" id="PF02878">
    <property type="entry name" value="PGM_PMM_I"/>
    <property type="match status" value="1"/>
</dbReference>
<dbReference type="InterPro" id="IPR005843">
    <property type="entry name" value="A-D-PHexomutase_C"/>
</dbReference>
<keyword evidence="15" id="KW-1185">Reference proteome</keyword>
<dbReference type="InterPro" id="IPR016055">
    <property type="entry name" value="A-D-PHexomutase_a/b/a-I/II/III"/>
</dbReference>
<feature type="domain" description="Alpha-D-phosphohexomutase alpha/beta/alpha" evidence="13">
    <location>
        <begin position="324"/>
        <end position="450"/>
    </location>
</feature>
<name>A0A1H3IXD1_9FIRM</name>
<feature type="domain" description="Alpha-D-phosphohexomutase C-terminal" evidence="10">
    <location>
        <begin position="506"/>
        <end position="537"/>
    </location>
</feature>
<dbReference type="GO" id="GO:0008973">
    <property type="term" value="F:phosphopentomutase activity"/>
    <property type="evidence" value="ECO:0007669"/>
    <property type="project" value="TreeGrafter"/>
</dbReference>
<keyword evidence="5" id="KW-0597">Phosphoprotein</keyword>
<evidence type="ECO:0000259" key="12">
    <source>
        <dbReference type="Pfam" id="PF02879"/>
    </source>
</evidence>
<dbReference type="Pfam" id="PF02879">
    <property type="entry name" value="PGM_PMM_II"/>
    <property type="match status" value="1"/>
</dbReference>
<dbReference type="PANTHER" id="PTHR45745">
    <property type="entry name" value="PHOSPHOMANNOMUTASE 45A"/>
    <property type="match status" value="1"/>
</dbReference>
<dbReference type="GO" id="GO:0006166">
    <property type="term" value="P:purine ribonucleoside salvage"/>
    <property type="evidence" value="ECO:0007669"/>
    <property type="project" value="TreeGrafter"/>
</dbReference>
<evidence type="ECO:0000256" key="2">
    <source>
        <dbReference type="ARBA" id="ARBA00001946"/>
    </source>
</evidence>
<comment type="cofactor">
    <cofactor evidence="2">
        <name>Mg(2+)</name>
        <dbReference type="ChEBI" id="CHEBI:18420"/>
    </cofactor>
</comment>
<comment type="similarity">
    <text evidence="3 9">Belongs to the phosphohexose mutase family.</text>
</comment>
<evidence type="ECO:0000259" key="10">
    <source>
        <dbReference type="Pfam" id="PF00408"/>
    </source>
</evidence>
<dbReference type="Pfam" id="PF02880">
    <property type="entry name" value="PGM_PMM_III"/>
    <property type="match status" value="1"/>
</dbReference>
<evidence type="ECO:0000256" key="6">
    <source>
        <dbReference type="ARBA" id="ARBA00022723"/>
    </source>
</evidence>
<evidence type="ECO:0000313" key="15">
    <source>
        <dbReference type="Proteomes" id="UP000183918"/>
    </source>
</evidence>
<evidence type="ECO:0000256" key="8">
    <source>
        <dbReference type="ARBA" id="ARBA00023235"/>
    </source>
</evidence>
<accession>A0A1H3IXD1</accession>
<dbReference type="GO" id="GO:0000287">
    <property type="term" value="F:magnesium ion binding"/>
    <property type="evidence" value="ECO:0007669"/>
    <property type="project" value="InterPro"/>
</dbReference>
<evidence type="ECO:0000256" key="4">
    <source>
        <dbReference type="ARBA" id="ARBA00012728"/>
    </source>
</evidence>
<dbReference type="Gene3D" id="3.40.120.10">
    <property type="entry name" value="Alpha-D-Glucose-1,6-Bisphosphate, subunit A, domain 3"/>
    <property type="match status" value="3"/>
</dbReference>
<comment type="catalytic activity">
    <reaction evidence="1">
        <text>alpha-D-glucose 1-phosphate = alpha-D-glucose 6-phosphate</text>
        <dbReference type="Rhea" id="RHEA:23536"/>
        <dbReference type="ChEBI" id="CHEBI:58225"/>
        <dbReference type="ChEBI" id="CHEBI:58601"/>
        <dbReference type="EC" id="5.4.2.2"/>
    </reaction>
</comment>
<dbReference type="InterPro" id="IPR036900">
    <property type="entry name" value="A-D-PHexomutase_C_sf"/>
</dbReference>
<dbReference type="AlphaFoldDB" id="A0A1H3IXD1"/>
<dbReference type="CDD" id="cd05799">
    <property type="entry name" value="PGM2"/>
    <property type="match status" value="1"/>
</dbReference>
<dbReference type="RefSeq" id="WP_074717193.1">
    <property type="nucleotide sequence ID" value="NZ_FNPG01000013.1"/>
</dbReference>